<protein>
    <submittedName>
        <fullName evidence="2">Retrovirus-related pol polyprotein from transposon TNT 1-94</fullName>
    </submittedName>
</protein>
<evidence type="ECO:0000259" key="1">
    <source>
        <dbReference type="Pfam" id="PF07727"/>
    </source>
</evidence>
<name>A0ABQ4ZIZ0_9ASTR</name>
<evidence type="ECO:0000313" key="2">
    <source>
        <dbReference type="EMBL" id="GJS89251.1"/>
    </source>
</evidence>
<gene>
    <name evidence="2" type="ORF">Tco_0771887</name>
</gene>
<evidence type="ECO:0000313" key="3">
    <source>
        <dbReference type="Proteomes" id="UP001151760"/>
    </source>
</evidence>
<reference evidence="2" key="2">
    <citation type="submission" date="2022-01" db="EMBL/GenBank/DDBJ databases">
        <authorList>
            <person name="Yamashiro T."/>
            <person name="Shiraishi A."/>
            <person name="Satake H."/>
            <person name="Nakayama K."/>
        </authorList>
    </citation>
    <scope>NUCLEOTIDE SEQUENCE</scope>
</reference>
<reference evidence="2" key="1">
    <citation type="journal article" date="2022" name="Int. J. Mol. Sci.">
        <title>Draft Genome of Tanacetum Coccineum: Genomic Comparison of Closely Related Tanacetum-Family Plants.</title>
        <authorList>
            <person name="Yamashiro T."/>
            <person name="Shiraishi A."/>
            <person name="Nakayama K."/>
            <person name="Satake H."/>
        </authorList>
    </citation>
    <scope>NUCLEOTIDE SEQUENCE</scope>
</reference>
<dbReference type="EMBL" id="BQNB010011337">
    <property type="protein sequence ID" value="GJS89251.1"/>
    <property type="molecule type" value="Genomic_DNA"/>
</dbReference>
<dbReference type="Proteomes" id="UP001151760">
    <property type="component" value="Unassembled WGS sequence"/>
</dbReference>
<comment type="caution">
    <text evidence="2">The sequence shown here is derived from an EMBL/GenBank/DDBJ whole genome shotgun (WGS) entry which is preliminary data.</text>
</comment>
<organism evidence="2 3">
    <name type="scientific">Tanacetum coccineum</name>
    <dbReference type="NCBI Taxonomy" id="301880"/>
    <lineage>
        <taxon>Eukaryota</taxon>
        <taxon>Viridiplantae</taxon>
        <taxon>Streptophyta</taxon>
        <taxon>Embryophyta</taxon>
        <taxon>Tracheophyta</taxon>
        <taxon>Spermatophyta</taxon>
        <taxon>Magnoliopsida</taxon>
        <taxon>eudicotyledons</taxon>
        <taxon>Gunneridae</taxon>
        <taxon>Pentapetalae</taxon>
        <taxon>asterids</taxon>
        <taxon>campanulids</taxon>
        <taxon>Asterales</taxon>
        <taxon>Asteraceae</taxon>
        <taxon>Asteroideae</taxon>
        <taxon>Anthemideae</taxon>
        <taxon>Anthemidinae</taxon>
        <taxon>Tanacetum</taxon>
    </lineage>
</organism>
<dbReference type="Pfam" id="PF07727">
    <property type="entry name" value="RVT_2"/>
    <property type="match status" value="1"/>
</dbReference>
<feature type="domain" description="Reverse transcriptase Ty1/copia-type" evidence="1">
    <location>
        <begin position="281"/>
        <end position="385"/>
    </location>
</feature>
<accession>A0ABQ4ZIZ0</accession>
<dbReference type="InterPro" id="IPR013103">
    <property type="entry name" value="RVT_2"/>
</dbReference>
<proteinExistence type="predicted"/>
<sequence length="407" mass="45749">MAVSDFTTPVIQSVVTKSLEDVVLAKSYSQPQSTYEAASSLKEFELKKILIDKMEKSQSNLTVDEYKEIYKALVDSYNVDKDLFQAYGKAVSLKRECKDKDKDEDPPAVVTDRLDWNNPKGKEYLFNLSKPLPSIMDRGHLVIPVDYFINNDLEYLRGGSSSKKYTTSITKTKAILDWKSPFEKLYGKPPTYDHLRVIGCLCYATDIRPYKDKFDNKEETDTVNQDTLVLAESNIPASTNNTLPILNDVPNDPIPSASSLYLSESLLEIPQDLLGYKTLSLISLGYVQSKHDYSMFVKTKGEEFTSALVNVDDMLITGNSALEVKTLKTNLDLKFTIKALGLAKYFLGIELYKTNTGMHLNQRKYILDLITDARLTTAKPSSFPLQTQLKLSFDKGTPLSDVVLIGD</sequence>
<keyword evidence="3" id="KW-1185">Reference proteome</keyword>